<keyword evidence="2" id="KW-1185">Reference proteome</keyword>
<reference evidence="1" key="1">
    <citation type="submission" date="2012-11" db="EMBL/GenBank/DDBJ databases">
        <title>Permanent draft genomes of Rhodopirellula europaea strain SH398 and 6C.</title>
        <authorList>
            <person name="Richter M."/>
            <person name="Richter-Heitmann T."/>
            <person name="Frank C."/>
            <person name="Harder J."/>
            <person name="Glockner F.O."/>
        </authorList>
    </citation>
    <scope>NUCLEOTIDE SEQUENCE</scope>
    <source>
        <strain evidence="1">6C</strain>
    </source>
</reference>
<name>M2B5M7_9BACT</name>
<dbReference type="EMBL" id="ANMO01000096">
    <property type="protein sequence ID" value="EMB17484.1"/>
    <property type="molecule type" value="Genomic_DNA"/>
</dbReference>
<dbReference type="Proteomes" id="UP000011529">
    <property type="component" value="Unassembled WGS sequence"/>
</dbReference>
<reference evidence="1" key="2">
    <citation type="journal article" date="2013" name="Mar. Genomics">
        <title>Expression of sulfatases in Rhodopirellula baltica and the diversity of sulfatases in the genus Rhodopirellula.</title>
        <authorList>
            <person name="Wegner C.E."/>
            <person name="Richter-Heitmann T."/>
            <person name="Klindworth A."/>
            <person name="Klockow C."/>
            <person name="Richter M."/>
            <person name="Achstetter T."/>
            <person name="Glockner F.O."/>
            <person name="Harder J."/>
        </authorList>
    </citation>
    <scope>NUCLEOTIDE SEQUENCE [LARGE SCALE GENOMIC DNA]</scope>
    <source>
        <strain evidence="1">6C</strain>
    </source>
</reference>
<sequence>MLGRTKAKDPDEMAEIAKAWNKLAEAIPRKLFPTILRRVLWHHADQEITNHLVADAAERLS</sequence>
<dbReference type="PATRIC" id="fig|1263867.3.peg.1857"/>
<comment type="caution">
    <text evidence="1">The sequence shown here is derived from an EMBL/GenBank/DDBJ whole genome shotgun (WGS) entry which is preliminary data.</text>
</comment>
<accession>M2B5M7</accession>
<gene>
    <name evidence="1" type="ORF">RE6C_01750</name>
</gene>
<protein>
    <submittedName>
        <fullName evidence="1">Uncharacterized protein</fullName>
    </submittedName>
</protein>
<evidence type="ECO:0000313" key="2">
    <source>
        <dbReference type="Proteomes" id="UP000011529"/>
    </source>
</evidence>
<dbReference type="AlphaFoldDB" id="M2B5M7"/>
<organism evidence="1 2">
    <name type="scientific">Rhodopirellula europaea 6C</name>
    <dbReference type="NCBI Taxonomy" id="1263867"/>
    <lineage>
        <taxon>Bacteria</taxon>
        <taxon>Pseudomonadati</taxon>
        <taxon>Planctomycetota</taxon>
        <taxon>Planctomycetia</taxon>
        <taxon>Pirellulales</taxon>
        <taxon>Pirellulaceae</taxon>
        <taxon>Rhodopirellula</taxon>
    </lineage>
</organism>
<evidence type="ECO:0000313" key="1">
    <source>
        <dbReference type="EMBL" id="EMB17484.1"/>
    </source>
</evidence>
<proteinExistence type="predicted"/>